<feature type="non-terminal residue" evidence="1">
    <location>
        <position position="1"/>
    </location>
</feature>
<evidence type="ECO:0000313" key="1">
    <source>
        <dbReference type="EMBL" id="KAG5625051.1"/>
    </source>
</evidence>
<keyword evidence="2" id="KW-1185">Reference proteome</keyword>
<evidence type="ECO:0000313" key="2">
    <source>
        <dbReference type="Proteomes" id="UP000824120"/>
    </source>
</evidence>
<accession>A0A9J6AL76</accession>
<dbReference type="EMBL" id="JACXVP010000002">
    <property type="protein sequence ID" value="KAG5625051.1"/>
    <property type="molecule type" value="Genomic_DNA"/>
</dbReference>
<name>A0A9J6AL76_SOLCO</name>
<gene>
    <name evidence="1" type="ORF">H5410_010269</name>
</gene>
<comment type="caution">
    <text evidence="1">The sequence shown here is derived from an EMBL/GenBank/DDBJ whole genome shotgun (WGS) entry which is preliminary data.</text>
</comment>
<reference evidence="1 2" key="1">
    <citation type="submission" date="2020-09" db="EMBL/GenBank/DDBJ databases">
        <title>De no assembly of potato wild relative species, Solanum commersonii.</title>
        <authorList>
            <person name="Cho K."/>
        </authorList>
    </citation>
    <scope>NUCLEOTIDE SEQUENCE [LARGE SCALE GENOMIC DNA]</scope>
    <source>
        <strain evidence="1">LZ3.2</strain>
        <tissue evidence="1">Leaf</tissue>
    </source>
</reference>
<dbReference type="AlphaFoldDB" id="A0A9J6AL76"/>
<proteinExistence type="predicted"/>
<sequence length="135" mass="15574">NSQRLEKSAFISFLSRPCEHPVANDSMIERWTMVAGTDQVRSSQLLQYGCVGKSLQHLQSLQIFTGYTNSGIAHMQIQIRNTQQFLKRHHVKEEHADGEDESTLPTAFKLHPQIRLYRLHQKTTNPPSYKEIQDV</sequence>
<protein>
    <submittedName>
        <fullName evidence="1">Uncharacterized protein</fullName>
    </submittedName>
</protein>
<organism evidence="1 2">
    <name type="scientific">Solanum commersonii</name>
    <name type="common">Commerson's wild potato</name>
    <name type="synonym">Commerson's nightshade</name>
    <dbReference type="NCBI Taxonomy" id="4109"/>
    <lineage>
        <taxon>Eukaryota</taxon>
        <taxon>Viridiplantae</taxon>
        <taxon>Streptophyta</taxon>
        <taxon>Embryophyta</taxon>
        <taxon>Tracheophyta</taxon>
        <taxon>Spermatophyta</taxon>
        <taxon>Magnoliopsida</taxon>
        <taxon>eudicotyledons</taxon>
        <taxon>Gunneridae</taxon>
        <taxon>Pentapetalae</taxon>
        <taxon>asterids</taxon>
        <taxon>lamiids</taxon>
        <taxon>Solanales</taxon>
        <taxon>Solanaceae</taxon>
        <taxon>Solanoideae</taxon>
        <taxon>Solaneae</taxon>
        <taxon>Solanum</taxon>
    </lineage>
</organism>
<dbReference type="Proteomes" id="UP000824120">
    <property type="component" value="Chromosome 2"/>
</dbReference>